<evidence type="ECO:0000256" key="11">
    <source>
        <dbReference type="PIRSR" id="PIRSR612734-1"/>
    </source>
</evidence>
<comment type="catalytic activity">
    <reaction evidence="10">
        <text>dihydroxyacetone + ATP = dihydroxyacetone phosphate + ADP + H(+)</text>
        <dbReference type="Rhea" id="RHEA:15773"/>
        <dbReference type="ChEBI" id="CHEBI:15378"/>
        <dbReference type="ChEBI" id="CHEBI:16016"/>
        <dbReference type="ChEBI" id="CHEBI:30616"/>
        <dbReference type="ChEBI" id="CHEBI:57642"/>
        <dbReference type="ChEBI" id="CHEBI:456216"/>
        <dbReference type="EC" id="2.7.1.29"/>
    </reaction>
</comment>
<keyword evidence="7" id="KW-0319">Glycerol metabolism</keyword>
<dbReference type="PROSITE" id="PS51481">
    <property type="entry name" value="DHAK"/>
    <property type="match status" value="1"/>
</dbReference>
<name>A0A316UJG4_9BASI</name>
<dbReference type="PROSITE" id="PS51480">
    <property type="entry name" value="DHAL"/>
    <property type="match status" value="1"/>
</dbReference>
<protein>
    <submittedName>
        <fullName evidence="15">Putative DAK2-dihydroxyacetone kinase</fullName>
    </submittedName>
</protein>
<dbReference type="PANTHER" id="PTHR28629:SF14">
    <property type="entry name" value="DIHYDROXYACETONE KINASE 1"/>
    <property type="match status" value="1"/>
</dbReference>
<dbReference type="SUPFAM" id="SSF101473">
    <property type="entry name" value="DhaL-like"/>
    <property type="match status" value="1"/>
</dbReference>
<dbReference type="GO" id="GO:0005829">
    <property type="term" value="C:cytosol"/>
    <property type="evidence" value="ECO:0007669"/>
    <property type="project" value="TreeGrafter"/>
</dbReference>
<accession>A0A316UJG4</accession>
<evidence type="ECO:0000259" key="14">
    <source>
        <dbReference type="PROSITE" id="PS51481"/>
    </source>
</evidence>
<dbReference type="EMBL" id="KZ819676">
    <property type="protein sequence ID" value="PWN25422.1"/>
    <property type="molecule type" value="Genomic_DNA"/>
</dbReference>
<evidence type="ECO:0000256" key="10">
    <source>
        <dbReference type="ARBA" id="ARBA00048898"/>
    </source>
</evidence>
<evidence type="ECO:0000256" key="2">
    <source>
        <dbReference type="ARBA" id="ARBA00004778"/>
    </source>
</evidence>
<dbReference type="GO" id="GO:0019588">
    <property type="term" value="P:anaerobic glycerol catabolic process"/>
    <property type="evidence" value="ECO:0007669"/>
    <property type="project" value="UniProtKB-UniPathway"/>
</dbReference>
<proteinExistence type="inferred from homology"/>
<dbReference type="FunFam" id="3.40.50.10440:FF:000001">
    <property type="entry name" value="Dihydroxyacetone kinase, DhaK subunit"/>
    <property type="match status" value="1"/>
</dbReference>
<evidence type="ECO:0000256" key="5">
    <source>
        <dbReference type="ARBA" id="ARBA00022741"/>
    </source>
</evidence>
<dbReference type="OrthoDB" id="1724672at2759"/>
<evidence type="ECO:0000256" key="3">
    <source>
        <dbReference type="ARBA" id="ARBA00008757"/>
    </source>
</evidence>
<dbReference type="RefSeq" id="XP_025360034.1">
    <property type="nucleotide sequence ID" value="XM_025507858.1"/>
</dbReference>
<comment type="pathway">
    <text evidence="2">Polyol metabolism; glycerol fermentation; glycerone phosphate from glycerol (oxidative route): step 2/2.</text>
</comment>
<keyword evidence="4" id="KW-0808">Transferase</keyword>
<dbReference type="Proteomes" id="UP000245884">
    <property type="component" value="Unassembled WGS sequence"/>
</dbReference>
<dbReference type="InterPro" id="IPR050861">
    <property type="entry name" value="Dihydroxyacetone_Kinase"/>
</dbReference>
<keyword evidence="8" id="KW-0067">ATP-binding</keyword>
<evidence type="ECO:0000256" key="1">
    <source>
        <dbReference type="ARBA" id="ARBA00003264"/>
    </source>
</evidence>
<dbReference type="Gene3D" id="1.25.40.340">
    <property type="match status" value="1"/>
</dbReference>
<comment type="function">
    <text evidence="1">Catalyzes both the phosphorylation of dihydroxyacetone and of glyceraldehyde.</text>
</comment>
<feature type="binding site" evidence="12">
    <location>
        <position position="110"/>
    </location>
    <ligand>
        <name>substrate</name>
    </ligand>
</feature>
<gene>
    <name evidence="15" type="ORF">BDZ90DRAFT_255682</name>
</gene>
<evidence type="ECO:0000256" key="9">
    <source>
        <dbReference type="ARBA" id="ARBA00047974"/>
    </source>
</evidence>
<dbReference type="InterPro" id="IPR012734">
    <property type="entry name" value="DhaK_ATP"/>
</dbReference>
<dbReference type="FunFam" id="3.30.1180.20:FF:000001">
    <property type="entry name" value="Dihydroxyacetone kinase 1"/>
    <property type="match status" value="1"/>
</dbReference>
<dbReference type="InterPro" id="IPR004006">
    <property type="entry name" value="DhaK_dom"/>
</dbReference>
<dbReference type="GeneID" id="37029681"/>
<evidence type="ECO:0000256" key="4">
    <source>
        <dbReference type="ARBA" id="ARBA00022679"/>
    </source>
</evidence>
<dbReference type="FunFam" id="1.25.40.340:FF:000001">
    <property type="entry name" value="Dihydroxyacetone kinase 1"/>
    <property type="match status" value="1"/>
</dbReference>
<reference evidence="15 16" key="1">
    <citation type="journal article" date="2018" name="Mol. Biol. Evol.">
        <title>Broad Genomic Sampling Reveals a Smut Pathogenic Ancestry of the Fungal Clade Ustilaginomycotina.</title>
        <authorList>
            <person name="Kijpornyongpan T."/>
            <person name="Mondo S.J."/>
            <person name="Barry K."/>
            <person name="Sandor L."/>
            <person name="Lee J."/>
            <person name="Lipzen A."/>
            <person name="Pangilinan J."/>
            <person name="LaButti K."/>
            <person name="Hainaut M."/>
            <person name="Henrissat B."/>
            <person name="Grigoriev I.V."/>
            <person name="Spatafora J.W."/>
            <person name="Aime M.C."/>
        </authorList>
    </citation>
    <scope>NUCLEOTIDE SEQUENCE [LARGE SCALE GENOMIC DNA]</scope>
    <source>
        <strain evidence="15 16">MCA 5214</strain>
    </source>
</reference>
<dbReference type="Gene3D" id="3.40.50.10440">
    <property type="entry name" value="Dihydroxyacetone kinase, domain 1"/>
    <property type="match status" value="1"/>
</dbReference>
<dbReference type="GO" id="GO:0050354">
    <property type="term" value="F:triokinase activity"/>
    <property type="evidence" value="ECO:0007669"/>
    <property type="project" value="UniProtKB-EC"/>
</dbReference>
<keyword evidence="16" id="KW-1185">Reference proteome</keyword>
<evidence type="ECO:0000313" key="16">
    <source>
        <dbReference type="Proteomes" id="UP000245884"/>
    </source>
</evidence>
<dbReference type="STRING" id="1569628.A0A316UJG4"/>
<keyword evidence="5" id="KW-0547">Nucleotide-binding</keyword>
<organism evidence="15 16">
    <name type="scientific">Jaminaea rosea</name>
    <dbReference type="NCBI Taxonomy" id="1569628"/>
    <lineage>
        <taxon>Eukaryota</taxon>
        <taxon>Fungi</taxon>
        <taxon>Dikarya</taxon>
        <taxon>Basidiomycota</taxon>
        <taxon>Ustilaginomycotina</taxon>
        <taxon>Exobasidiomycetes</taxon>
        <taxon>Microstromatales</taxon>
        <taxon>Microstromatales incertae sedis</taxon>
        <taxon>Jaminaea</taxon>
    </lineage>
</organism>
<dbReference type="Pfam" id="PF02733">
    <property type="entry name" value="Dak1"/>
    <property type="match status" value="1"/>
</dbReference>
<keyword evidence="6 15" id="KW-0418">Kinase</keyword>
<feature type="binding site" evidence="12">
    <location>
        <begin position="54"/>
        <end position="57"/>
    </location>
    <ligand>
        <name>substrate</name>
    </ligand>
</feature>
<dbReference type="InterPro" id="IPR036117">
    <property type="entry name" value="DhaL_dom_sf"/>
</dbReference>
<dbReference type="UniPathway" id="UPA00617">
    <property type="reaction ID" value="UER00669"/>
</dbReference>
<dbReference type="NCBIfam" id="TIGR02361">
    <property type="entry name" value="dak_ATP"/>
    <property type="match status" value="1"/>
</dbReference>
<dbReference type="PANTHER" id="PTHR28629">
    <property type="entry name" value="TRIOKINASE/FMN CYCLASE"/>
    <property type="match status" value="1"/>
</dbReference>
<comment type="catalytic activity">
    <reaction evidence="9">
        <text>D-glyceraldehyde + ATP = D-glyceraldehyde 3-phosphate + ADP + H(+)</text>
        <dbReference type="Rhea" id="RHEA:13941"/>
        <dbReference type="ChEBI" id="CHEBI:15378"/>
        <dbReference type="ChEBI" id="CHEBI:17378"/>
        <dbReference type="ChEBI" id="CHEBI:30616"/>
        <dbReference type="ChEBI" id="CHEBI:59776"/>
        <dbReference type="ChEBI" id="CHEBI:456216"/>
        <dbReference type="EC" id="2.7.1.28"/>
    </reaction>
</comment>
<evidence type="ECO:0000256" key="7">
    <source>
        <dbReference type="ARBA" id="ARBA00022798"/>
    </source>
</evidence>
<dbReference type="SMART" id="SM01120">
    <property type="entry name" value="Dak2"/>
    <property type="match status" value="1"/>
</dbReference>
<feature type="domain" description="DhaL" evidence="13">
    <location>
        <begin position="412"/>
        <end position="611"/>
    </location>
</feature>
<sequence>MSTKHIFDNPEGLVDKTLRGAIAVNPALRLYKPHKVIYDSTHSNSKVAIMAGGGAGHEPGQAGLIGKGMLAAAISGDVFASPSAAQICTGIDLANTDKGVIFIINNYTGDQLHFGLAAEKARSALAISGNKTSGGVECVTVADDVAVGRAKGGLVGRRGLGMNPFSCKVLGAAAERGLSVKEIKKLGDTLIDNSVTIGTSLDHCHVPGRSKDPKEWGALPQEACEIGMGIHNEPGFKRLDKTPPPDKLIAEMLDYMLNQNDKDRAYLPFSAGDAPVLFINNLGGISQLELFAALDETIAQLGKTYDLHPARVYCNAYMTSLNAPGFGITLVKHREVTKACGVDLLDLLDDPTDAYAWTGVTRGWPSNPRDREAEEKEAEQRLAEVQKKGGAVSMLEADAKEKADGPSNADPEQTKKAIWSMCQAAIDAEPSITRHDTIVGDGDCGTGLATFAKAIQQGLDSGNVDLKVAASTVMSIGTIASDVYGGTSGAIYELFLAGLAQAFTSMPRQPATIKEWSSASSQALKSLFTFTPARPGMRTLIDALEPFVVELEKSQDLSKAVAAAKEGMEKTKRLDAKLGRSVYQGEGNEEMKQTPDPGAEGIAEVVAGLLKGLGGK</sequence>
<feature type="domain" description="DhaK" evidence="14">
    <location>
        <begin position="9"/>
        <end position="357"/>
    </location>
</feature>
<dbReference type="InterPro" id="IPR004007">
    <property type="entry name" value="DhaL_dom"/>
</dbReference>
<dbReference type="AlphaFoldDB" id="A0A316UJG4"/>
<evidence type="ECO:0000259" key="13">
    <source>
        <dbReference type="PROSITE" id="PS51480"/>
    </source>
</evidence>
<dbReference type="Gene3D" id="3.30.1180.20">
    <property type="entry name" value="Dihydroxyacetone kinase, domain 2"/>
    <property type="match status" value="1"/>
</dbReference>
<evidence type="ECO:0000256" key="8">
    <source>
        <dbReference type="ARBA" id="ARBA00022840"/>
    </source>
</evidence>
<comment type="similarity">
    <text evidence="3">Belongs to the dihydroxyacetone kinase (DAK) family.</text>
</comment>
<evidence type="ECO:0000256" key="6">
    <source>
        <dbReference type="ARBA" id="ARBA00022777"/>
    </source>
</evidence>
<evidence type="ECO:0000256" key="12">
    <source>
        <dbReference type="PIRSR" id="PIRSR612734-2"/>
    </source>
</evidence>
<dbReference type="SUPFAM" id="SSF82549">
    <property type="entry name" value="DAK1/DegV-like"/>
    <property type="match status" value="1"/>
</dbReference>
<dbReference type="GO" id="GO:0005524">
    <property type="term" value="F:ATP binding"/>
    <property type="evidence" value="ECO:0007669"/>
    <property type="project" value="UniProtKB-KW"/>
</dbReference>
<dbReference type="GO" id="GO:0004371">
    <property type="term" value="F:glycerone kinase activity"/>
    <property type="evidence" value="ECO:0007669"/>
    <property type="project" value="UniProtKB-EC"/>
</dbReference>
<evidence type="ECO:0000313" key="15">
    <source>
        <dbReference type="EMBL" id="PWN25422.1"/>
    </source>
</evidence>
<dbReference type="Pfam" id="PF02734">
    <property type="entry name" value="Dak2"/>
    <property type="match status" value="1"/>
</dbReference>
<feature type="active site" description="Tele-hemiaminal-histidine intermediate" evidence="11">
    <location>
        <position position="231"/>
    </location>
</feature>